<dbReference type="EMBL" id="CP132314">
    <property type="protein sequence ID" value="WLS01500.1"/>
    <property type="molecule type" value="Genomic_DNA"/>
</dbReference>
<name>A0ABY9K0M9_9HYPH</name>
<dbReference type="RefSeq" id="WP_306156438.1">
    <property type="nucleotide sequence ID" value="NZ_CP132314.1"/>
</dbReference>
<keyword evidence="2" id="KW-1133">Transmembrane helix</keyword>
<reference evidence="3 4" key="1">
    <citation type="submission" date="2023-08" db="EMBL/GenBank/DDBJ databases">
        <title>Pathogen: clinical or host-associated sample.</title>
        <authorList>
            <person name="Hergert J."/>
            <person name="Casey R."/>
            <person name="Wagner J."/>
            <person name="Young E.L."/>
            <person name="Oakeson K.F."/>
        </authorList>
    </citation>
    <scope>NUCLEOTIDE SEQUENCE [LARGE SCALE GENOMIC DNA]</scope>
    <source>
        <strain evidence="3 4">UPHL-collab-2</strain>
    </source>
</reference>
<keyword evidence="2" id="KW-0812">Transmembrane</keyword>
<keyword evidence="2" id="KW-0472">Membrane</keyword>
<protein>
    <submittedName>
        <fullName evidence="3">Uncharacterized protein</fullName>
    </submittedName>
</protein>
<dbReference type="Proteomes" id="UP001225788">
    <property type="component" value="Chromosome"/>
</dbReference>
<accession>A0ABY9K0M9</accession>
<gene>
    <name evidence="3" type="ORF">Q9315_08520</name>
</gene>
<evidence type="ECO:0000313" key="3">
    <source>
        <dbReference type="EMBL" id="WLS01500.1"/>
    </source>
</evidence>
<evidence type="ECO:0000256" key="2">
    <source>
        <dbReference type="SAM" id="Phobius"/>
    </source>
</evidence>
<feature type="region of interest" description="Disordered" evidence="1">
    <location>
        <begin position="1"/>
        <end position="21"/>
    </location>
</feature>
<keyword evidence="4" id="KW-1185">Reference proteome</keyword>
<organism evidence="3 4">
    <name type="scientific">Shinella oryzae</name>
    <dbReference type="NCBI Taxonomy" id="2871820"/>
    <lineage>
        <taxon>Bacteria</taxon>
        <taxon>Pseudomonadati</taxon>
        <taxon>Pseudomonadota</taxon>
        <taxon>Alphaproteobacteria</taxon>
        <taxon>Hyphomicrobiales</taxon>
        <taxon>Rhizobiaceae</taxon>
        <taxon>Shinella</taxon>
    </lineage>
</organism>
<evidence type="ECO:0000313" key="4">
    <source>
        <dbReference type="Proteomes" id="UP001225788"/>
    </source>
</evidence>
<evidence type="ECO:0000256" key="1">
    <source>
        <dbReference type="SAM" id="MobiDB-lite"/>
    </source>
</evidence>
<feature type="transmembrane region" description="Helical" evidence="2">
    <location>
        <begin position="95"/>
        <end position="114"/>
    </location>
</feature>
<sequence length="115" mass="12806">MTSGASIEQAQPFDKRKSSKKSAILGKARGGRGIFFARAEIAAWGRRGPVSGYGNAGRAAGFTPAGIHPWWNKIAVRAFLVQRNKRKETTMARAFILWLMGVPLFAVLLIWYFFF</sequence>
<proteinExistence type="predicted"/>